<dbReference type="PANTHER" id="PTHR33326">
    <property type="entry name" value="OS05G0543800 PROTEIN"/>
    <property type="match status" value="1"/>
</dbReference>
<sequence length="339" mass="38472">MAGSGQSQRMDEVFGSDAKKQYVWTLVQSSAKTSIPHPQMSCSMEKTRASCYLPLPPRCEYPYRDVPLVLETPLLEPENTNTSYSSAKAEAFFIRIDVAGSFHTYPRLGGPFQSLQEAENAIVSHLDDLRSPIMCTDGLSHAEIGVRHELYWLDGTRKNSSKGNPDRRNISLLVQALLDKYNEDHHFRGDLAYELDDVLIFREFYMGEMGCLNMYYHLNFTTKTKRADGFHGGINNLFFAEVAQIEGENEEYVLNCLRMVKPSDNGRCYGCMSYGNVDLKHPVNADKYEGLYSGPFNLCCGVVPERDVGHDVPTYIQNEDDRLADEEAEIRRTRSLRSK</sequence>
<name>R7W4S3_AEGTA</name>
<reference evidence="2" key="1">
    <citation type="submission" date="2015-06" db="UniProtKB">
        <authorList>
            <consortium name="EnsemblPlants"/>
        </authorList>
    </citation>
    <scope>IDENTIFICATION</scope>
</reference>
<dbReference type="InterPro" id="IPR022059">
    <property type="entry name" value="DUF3615"/>
</dbReference>
<dbReference type="ExpressionAtlas" id="R7W4S3">
    <property type="expression patterns" value="baseline"/>
</dbReference>
<dbReference type="Pfam" id="PF12274">
    <property type="entry name" value="DUF3615"/>
    <property type="match status" value="1"/>
</dbReference>
<dbReference type="EnsemblPlants" id="EMT03147">
    <property type="protein sequence ID" value="EMT03147"/>
    <property type="gene ID" value="F775_04656"/>
</dbReference>
<dbReference type="PANTHER" id="PTHR33326:SF58">
    <property type="match status" value="1"/>
</dbReference>
<proteinExistence type="predicted"/>
<feature type="domain" description="DUF3615" evidence="1">
    <location>
        <begin position="174"/>
        <end position="282"/>
    </location>
</feature>
<protein>
    <recommendedName>
        <fullName evidence="1">DUF3615 domain-containing protein</fullName>
    </recommendedName>
</protein>
<dbReference type="AlphaFoldDB" id="R7W4S3"/>
<evidence type="ECO:0000259" key="1">
    <source>
        <dbReference type="Pfam" id="PF12274"/>
    </source>
</evidence>
<organism evidence="2">
    <name type="scientific">Aegilops tauschii</name>
    <name type="common">Tausch's goatgrass</name>
    <name type="synonym">Aegilops squarrosa</name>
    <dbReference type="NCBI Taxonomy" id="37682"/>
    <lineage>
        <taxon>Eukaryota</taxon>
        <taxon>Viridiplantae</taxon>
        <taxon>Streptophyta</taxon>
        <taxon>Embryophyta</taxon>
        <taxon>Tracheophyta</taxon>
        <taxon>Spermatophyta</taxon>
        <taxon>Magnoliopsida</taxon>
        <taxon>Liliopsida</taxon>
        <taxon>Poales</taxon>
        <taxon>Poaceae</taxon>
        <taxon>BOP clade</taxon>
        <taxon>Pooideae</taxon>
        <taxon>Triticodae</taxon>
        <taxon>Triticeae</taxon>
        <taxon>Triticinae</taxon>
        <taxon>Aegilops</taxon>
    </lineage>
</organism>
<accession>R7W4S3</accession>
<evidence type="ECO:0000313" key="2">
    <source>
        <dbReference type="EnsemblPlants" id="EMT03147"/>
    </source>
</evidence>